<dbReference type="Proteomes" id="UP000186817">
    <property type="component" value="Unassembled WGS sequence"/>
</dbReference>
<reference evidence="2 3" key="1">
    <citation type="submission" date="2016-02" db="EMBL/GenBank/DDBJ databases">
        <title>Genome analysis of coral dinoflagellate symbionts highlights evolutionary adaptations to a symbiotic lifestyle.</title>
        <authorList>
            <person name="Aranda M."/>
            <person name="Li Y."/>
            <person name="Liew Y.J."/>
            <person name="Baumgarten S."/>
            <person name="Simakov O."/>
            <person name="Wilson M."/>
            <person name="Piel J."/>
            <person name="Ashoor H."/>
            <person name="Bougouffa S."/>
            <person name="Bajic V.B."/>
            <person name="Ryu T."/>
            <person name="Ravasi T."/>
            <person name="Bayer T."/>
            <person name="Micklem G."/>
            <person name="Kim H."/>
            <person name="Bhak J."/>
            <person name="Lajeunesse T.C."/>
            <person name="Voolstra C.R."/>
        </authorList>
    </citation>
    <scope>NUCLEOTIDE SEQUENCE [LARGE SCALE GENOMIC DNA]</scope>
    <source>
        <strain evidence="2 3">CCMP2467</strain>
    </source>
</reference>
<keyword evidence="3" id="KW-1185">Reference proteome</keyword>
<dbReference type="AlphaFoldDB" id="A0A1Q9DVZ7"/>
<sequence length="1114" mass="121798">MGEPLVDILQERFSADYQKQWSVGYLLEGLYAGSVPKAIEDQAKPVDRRKSLKKAFFREQMQDEISECHHTLWPGMVPEQLLPVKTGKGELAGRMPERTIGTGVVIASLFWAVSNAQKRGSTVSRAHAILKDLCRMLACDGNWQVVISDLQHFDDTSNPTVRTPFACPDLADVIAFTYNKTQDETEEAVRCLRCVVNSLLSQLAQMPNACVWHALDWSERVIKELFISRAIGNWKMAPCHFAYREMVASLVTYAARMHAEFADQHVFHAPGKLWGALDLHSPDGWLVTPYLDPRQIDPSIAQHTDSLASSAGSLEDAWSMLRDIVGPVNLQVCMWAAVHAVSSMCTGAYTAELALAVCSAVINRTDSLEQDVAMKSDMQDMCPEGTISPDACFLSDMKSEMTLELLVFHFAKTMHGCLGFQANRDAVMRSPFVEKLWCVTRQRYCPLPEVDFDMSGLPCTDNSRAKAGRCFEEGPTGPLFVIWAARLRRRQIPFAILENTPDMHLEVIQSLLGDMYGIFPLHVDMADVGHSGASRRRLYVILAHKQHCRMLASPTEVYDQVSKRIRAACHTKPSDYLTADTLEVQCEAMEVDAGSPSGRTFQKDPGSDPDLVYFLGDNPDYTVNWLDALSFPVRQEVADALGVPVLGTRDPKRAAQLIGNCMALQCVLGRNMFHTEREKYPSSYPPVGTAAAAGYSGAKDAKAGASKKGPCIIYSPTWGGVVAGARDYILRMLIAASGVTGQHVVLAAKGDFANKVYLEGLQTPILQSMVFWYWAKGQTTRLSPEEREDAKKLAPMLLQEYTRRGRPGDHISGEVIHTIVQAMQTGQDCYNLGYSASSRKWFLDNGAAERDITSILQGPFEIRYVLRLDRLTMRTHIVAEESLHRVNQPGIFCDSLLLPNPNMAQEPVAVLSKQHIRALLSPQALRFHLGNVSEARPAPTATPLPEPTNIGNREPAHGAAPDTASPAAVEAPPPAGAAGPGLAMPPAPLPSAVPASGVPPPNVAPQAAIAAPSDSEEEKEPEPQLPYKICQDPSTQAFFVQDVATGETSGLSAGPTDWALVQELKVSESGQAASANACDYSSICLRPIRLRQRLLQQKHLPQVAEPGAAGTASA</sequence>
<protein>
    <submittedName>
        <fullName evidence="2">Uncharacterized protein</fullName>
    </submittedName>
</protein>
<feature type="region of interest" description="Disordered" evidence="1">
    <location>
        <begin position="1004"/>
        <end position="1023"/>
    </location>
</feature>
<name>A0A1Q9DVZ7_SYMMI</name>
<dbReference type="SUPFAM" id="SSF53335">
    <property type="entry name" value="S-adenosyl-L-methionine-dependent methyltransferases"/>
    <property type="match status" value="1"/>
</dbReference>
<evidence type="ECO:0000256" key="1">
    <source>
        <dbReference type="SAM" id="MobiDB-lite"/>
    </source>
</evidence>
<proteinExistence type="predicted"/>
<organism evidence="2 3">
    <name type="scientific">Symbiodinium microadriaticum</name>
    <name type="common">Dinoflagellate</name>
    <name type="synonym">Zooxanthella microadriatica</name>
    <dbReference type="NCBI Taxonomy" id="2951"/>
    <lineage>
        <taxon>Eukaryota</taxon>
        <taxon>Sar</taxon>
        <taxon>Alveolata</taxon>
        <taxon>Dinophyceae</taxon>
        <taxon>Suessiales</taxon>
        <taxon>Symbiodiniaceae</taxon>
        <taxon>Symbiodinium</taxon>
    </lineage>
</organism>
<evidence type="ECO:0000313" key="3">
    <source>
        <dbReference type="Proteomes" id="UP000186817"/>
    </source>
</evidence>
<feature type="region of interest" description="Disordered" evidence="1">
    <location>
        <begin position="934"/>
        <end position="983"/>
    </location>
</feature>
<gene>
    <name evidence="2" type="ORF">AK812_SmicGene18104</name>
</gene>
<comment type="caution">
    <text evidence="2">The sequence shown here is derived from an EMBL/GenBank/DDBJ whole genome shotgun (WGS) entry which is preliminary data.</text>
</comment>
<dbReference type="Gene3D" id="3.40.50.150">
    <property type="entry name" value="Vaccinia Virus protein VP39"/>
    <property type="match status" value="1"/>
</dbReference>
<evidence type="ECO:0000313" key="2">
    <source>
        <dbReference type="EMBL" id="OLP99344.1"/>
    </source>
</evidence>
<feature type="compositionally biased region" description="Low complexity" evidence="1">
    <location>
        <begin position="964"/>
        <end position="982"/>
    </location>
</feature>
<dbReference type="OrthoDB" id="406702at2759"/>
<accession>A0A1Q9DVZ7</accession>
<dbReference type="InterPro" id="IPR029063">
    <property type="entry name" value="SAM-dependent_MTases_sf"/>
</dbReference>
<dbReference type="EMBL" id="LSRX01000365">
    <property type="protein sequence ID" value="OLP99344.1"/>
    <property type="molecule type" value="Genomic_DNA"/>
</dbReference>